<keyword evidence="2" id="KW-0732">Signal</keyword>
<dbReference type="InterPro" id="IPR019734">
    <property type="entry name" value="TPR_rpt"/>
</dbReference>
<dbReference type="InterPro" id="IPR050491">
    <property type="entry name" value="AmpC-like"/>
</dbReference>
<organism evidence="4 5">
    <name type="scientific">Pedobacter nutrimenti</name>
    <dbReference type="NCBI Taxonomy" id="1241337"/>
    <lineage>
        <taxon>Bacteria</taxon>
        <taxon>Pseudomonadati</taxon>
        <taxon>Bacteroidota</taxon>
        <taxon>Sphingobacteriia</taxon>
        <taxon>Sphingobacteriales</taxon>
        <taxon>Sphingobacteriaceae</taxon>
        <taxon>Pedobacter</taxon>
    </lineage>
</organism>
<feature type="signal peptide" evidence="2">
    <location>
        <begin position="1"/>
        <end position="29"/>
    </location>
</feature>
<dbReference type="SUPFAM" id="SSF56601">
    <property type="entry name" value="beta-lactamase/transpeptidase-like"/>
    <property type="match status" value="1"/>
</dbReference>
<name>A0A318UDG5_9SPHI</name>
<dbReference type="PANTHER" id="PTHR46825:SF9">
    <property type="entry name" value="BETA-LACTAMASE-RELATED DOMAIN-CONTAINING PROTEIN"/>
    <property type="match status" value="1"/>
</dbReference>
<keyword evidence="5" id="KW-1185">Reference proteome</keyword>
<dbReference type="RefSeq" id="WP_110831802.1">
    <property type="nucleotide sequence ID" value="NZ_QKLU01000004.1"/>
</dbReference>
<dbReference type="OrthoDB" id="9793489at2"/>
<evidence type="ECO:0000313" key="4">
    <source>
        <dbReference type="EMBL" id="PYF74462.1"/>
    </source>
</evidence>
<gene>
    <name evidence="4" type="ORF">B0O44_104634</name>
</gene>
<evidence type="ECO:0000313" key="5">
    <source>
        <dbReference type="Proteomes" id="UP000248198"/>
    </source>
</evidence>
<dbReference type="Proteomes" id="UP000248198">
    <property type="component" value="Unassembled WGS sequence"/>
</dbReference>
<dbReference type="PANTHER" id="PTHR46825">
    <property type="entry name" value="D-ALANYL-D-ALANINE-CARBOXYPEPTIDASE/ENDOPEPTIDASE AMPH"/>
    <property type="match status" value="1"/>
</dbReference>
<evidence type="ECO:0000259" key="3">
    <source>
        <dbReference type="Pfam" id="PF00144"/>
    </source>
</evidence>
<accession>A0A318UDG5</accession>
<reference evidence="4 5" key="1">
    <citation type="submission" date="2018-06" db="EMBL/GenBank/DDBJ databases">
        <title>Genomic Encyclopedia of Archaeal and Bacterial Type Strains, Phase II (KMG-II): from individual species to whole genera.</title>
        <authorList>
            <person name="Goeker M."/>
        </authorList>
    </citation>
    <scope>NUCLEOTIDE SEQUENCE [LARGE SCALE GENOMIC DNA]</scope>
    <source>
        <strain evidence="4 5">DSM 27372</strain>
    </source>
</reference>
<evidence type="ECO:0000256" key="1">
    <source>
        <dbReference type="PROSITE-ProRule" id="PRU00339"/>
    </source>
</evidence>
<dbReference type="PROSITE" id="PS50005">
    <property type="entry name" value="TPR"/>
    <property type="match status" value="1"/>
</dbReference>
<protein>
    <submittedName>
        <fullName evidence="4">CubicO group peptidase (Beta-lactamase class C family)</fullName>
    </submittedName>
</protein>
<evidence type="ECO:0000256" key="2">
    <source>
        <dbReference type="SAM" id="SignalP"/>
    </source>
</evidence>
<keyword evidence="1" id="KW-0802">TPR repeat</keyword>
<dbReference type="SUPFAM" id="SSF48452">
    <property type="entry name" value="TPR-like"/>
    <property type="match status" value="1"/>
</dbReference>
<dbReference type="EMBL" id="QKLU01000004">
    <property type="protein sequence ID" value="PYF74462.1"/>
    <property type="molecule type" value="Genomic_DNA"/>
</dbReference>
<proteinExistence type="predicted"/>
<dbReference type="Gene3D" id="1.25.40.10">
    <property type="entry name" value="Tetratricopeptide repeat domain"/>
    <property type="match status" value="1"/>
</dbReference>
<feature type="repeat" description="TPR" evidence="1">
    <location>
        <begin position="422"/>
        <end position="455"/>
    </location>
</feature>
<comment type="caution">
    <text evidence="4">The sequence shown here is derived from an EMBL/GenBank/DDBJ whole genome shotgun (WGS) entry which is preliminary data.</text>
</comment>
<dbReference type="InterPro" id="IPR011990">
    <property type="entry name" value="TPR-like_helical_dom_sf"/>
</dbReference>
<feature type="domain" description="Beta-lactamase-related" evidence="3">
    <location>
        <begin position="41"/>
        <end position="324"/>
    </location>
</feature>
<feature type="chain" id="PRO_5016301041" evidence="2">
    <location>
        <begin position="30"/>
        <end position="469"/>
    </location>
</feature>
<dbReference type="InterPro" id="IPR001466">
    <property type="entry name" value="Beta-lactam-related"/>
</dbReference>
<dbReference type="Gene3D" id="3.40.710.10">
    <property type="entry name" value="DD-peptidase/beta-lactamase superfamily"/>
    <property type="match status" value="1"/>
</dbReference>
<sequence length="469" mass="53207">MKPIIISQIMKNKILLFLCLMLCAAGLHAQDYRSKKIDSLLKQAGQIGIFNGNALVVQKGTTIYRNAIGFADGSKTKKLQSHMLFDIGSIAKEFNGVCIMILKEQGKLKLEDKLSLYFPELPSWASLIQIKQLLNYTSGLPSSSLNADEEILQEIKALKTLAYEPGKAYIYSYSNVCLQKKLIERISGMSYNAFVQRNLIVPLKLKHTIMDLPTDDPQMARAFNNSFVNESYRQQTTGWPRLTIDDLYTFITALNSYKIISKNSLEELSQNFPEGESSLGTARFENGSLVWHQHHGSNYNYEALVSTDLKDDISIILMTSNQNFKVSQLTQAIFAILRGQPYTAPKRSLYLDLREKVLVNFDQGMDFYKDARTNKKDIYDFSFEIGDLVNTGKYLMRRKLYDQSLRIFETGLALPIRNTDSSYVYQLMAECYVGKNIPEQARLYYQKAVDKDPGNQNAKGFLSGLGGKK</sequence>
<dbReference type="Pfam" id="PF00144">
    <property type="entry name" value="Beta-lactamase"/>
    <property type="match status" value="1"/>
</dbReference>
<dbReference type="AlphaFoldDB" id="A0A318UDG5"/>
<dbReference type="InterPro" id="IPR012338">
    <property type="entry name" value="Beta-lactam/transpept-like"/>
</dbReference>